<dbReference type="GO" id="GO:0005829">
    <property type="term" value="C:cytosol"/>
    <property type="evidence" value="ECO:0007669"/>
    <property type="project" value="TreeGrafter"/>
</dbReference>
<comment type="caution">
    <text evidence="17">The sequence shown here is derived from an EMBL/GenBank/DDBJ whole genome shotgun (WGS) entry which is preliminary data.</text>
</comment>
<dbReference type="InterPro" id="IPR010918">
    <property type="entry name" value="PurM-like_C_dom"/>
</dbReference>
<dbReference type="GO" id="GO:0006189">
    <property type="term" value="P:'de novo' IMP biosynthetic process"/>
    <property type="evidence" value="ECO:0007669"/>
    <property type="project" value="UniProtKB-UniPathway"/>
</dbReference>
<dbReference type="InterPro" id="IPR016185">
    <property type="entry name" value="PreATP-grasp_dom_sf"/>
</dbReference>
<dbReference type="SUPFAM" id="SSF56059">
    <property type="entry name" value="Glutathione synthetase ATP-binding domain-like"/>
    <property type="match status" value="1"/>
</dbReference>
<dbReference type="HAMAP" id="MF_00138">
    <property type="entry name" value="GARS"/>
    <property type="match status" value="1"/>
</dbReference>
<dbReference type="HAMAP" id="MF_00741">
    <property type="entry name" value="AIRS"/>
    <property type="match status" value="1"/>
</dbReference>
<feature type="domain" description="ATP-grasp" evidence="16">
    <location>
        <begin position="112"/>
        <end position="320"/>
    </location>
</feature>
<dbReference type="GO" id="GO:0004637">
    <property type="term" value="F:phosphoribosylamine-glycine ligase activity"/>
    <property type="evidence" value="ECO:0007669"/>
    <property type="project" value="UniProtKB-EC"/>
</dbReference>
<dbReference type="InterPro" id="IPR020562">
    <property type="entry name" value="PRibGlycinamide_synth_N"/>
</dbReference>
<reference evidence="17 18" key="1">
    <citation type="journal article" date="2018" name="MBio">
        <title>Comparative Genomics Reveals the Core Gene Toolbox for the Fungus-Insect Symbiosis.</title>
        <authorList>
            <person name="Wang Y."/>
            <person name="Stata M."/>
            <person name="Wang W."/>
            <person name="Stajich J.E."/>
            <person name="White M.M."/>
            <person name="Moncalvo J.M."/>
        </authorList>
    </citation>
    <scope>NUCLEOTIDE SEQUENCE [LARGE SCALE GENOMIC DNA]</scope>
    <source>
        <strain evidence="17 18">AUS-126-30</strain>
    </source>
</reference>
<dbReference type="GO" id="GO:0046872">
    <property type="term" value="F:metal ion binding"/>
    <property type="evidence" value="ECO:0007669"/>
    <property type="project" value="UniProtKB-KW"/>
</dbReference>
<comment type="catalytic activity">
    <reaction evidence="13">
        <text>5-phospho-beta-D-ribosylamine + glycine + ATP = N(1)-(5-phospho-beta-D-ribosyl)glycinamide + ADP + phosphate + H(+)</text>
        <dbReference type="Rhea" id="RHEA:17453"/>
        <dbReference type="ChEBI" id="CHEBI:15378"/>
        <dbReference type="ChEBI" id="CHEBI:30616"/>
        <dbReference type="ChEBI" id="CHEBI:43474"/>
        <dbReference type="ChEBI" id="CHEBI:57305"/>
        <dbReference type="ChEBI" id="CHEBI:58681"/>
        <dbReference type="ChEBI" id="CHEBI:143788"/>
        <dbReference type="ChEBI" id="CHEBI:456216"/>
        <dbReference type="EC" id="6.3.4.13"/>
    </reaction>
</comment>
<dbReference type="NCBIfam" id="TIGR00878">
    <property type="entry name" value="purM"/>
    <property type="match status" value="1"/>
</dbReference>
<evidence type="ECO:0000256" key="8">
    <source>
        <dbReference type="ARBA" id="ARBA00022840"/>
    </source>
</evidence>
<dbReference type="FunFam" id="3.90.600.10:FF:000001">
    <property type="entry name" value="Trifunctional purine biosynthetic protein adenosine-3"/>
    <property type="match status" value="1"/>
</dbReference>
<dbReference type="FunFam" id="3.40.50.20:FF:000006">
    <property type="entry name" value="Phosphoribosylamine--glycine ligase, chloroplastic"/>
    <property type="match status" value="1"/>
</dbReference>
<evidence type="ECO:0000256" key="9">
    <source>
        <dbReference type="ARBA" id="ARBA00023211"/>
    </source>
</evidence>
<evidence type="ECO:0000256" key="4">
    <source>
        <dbReference type="ARBA" id="ARBA00022598"/>
    </source>
</evidence>
<dbReference type="SUPFAM" id="SSF56042">
    <property type="entry name" value="PurM C-terminal domain-like"/>
    <property type="match status" value="1"/>
</dbReference>
<dbReference type="Gene3D" id="3.30.470.20">
    <property type="entry name" value="ATP-grasp fold, B domain"/>
    <property type="match status" value="1"/>
</dbReference>
<dbReference type="Gene3D" id="3.90.600.10">
    <property type="entry name" value="Phosphoribosylglycinamide synthetase, C-terminal domain"/>
    <property type="match status" value="1"/>
</dbReference>
<dbReference type="PROSITE" id="PS50975">
    <property type="entry name" value="ATP_GRASP"/>
    <property type="match status" value="1"/>
</dbReference>
<dbReference type="FunFam" id="3.30.1490.20:FF:000006">
    <property type="entry name" value="phosphoribosylamine--glycine ligase, chloroplastic-like"/>
    <property type="match status" value="1"/>
</dbReference>
<dbReference type="Pfam" id="PF01071">
    <property type="entry name" value="GARS_A"/>
    <property type="match status" value="1"/>
</dbReference>
<dbReference type="PANTHER" id="PTHR10520">
    <property type="entry name" value="TRIFUNCTIONAL PURINE BIOSYNTHETIC PROTEIN ADENOSINE-3-RELATED"/>
    <property type="match status" value="1"/>
</dbReference>
<dbReference type="SMART" id="SM01210">
    <property type="entry name" value="GARS_C"/>
    <property type="match status" value="1"/>
</dbReference>
<dbReference type="InterPro" id="IPR004733">
    <property type="entry name" value="PurM_cligase"/>
</dbReference>
<dbReference type="FunFam" id="3.90.650.10:FF:000019">
    <property type="entry name" value="Trifunctional purine biosynthetic protein adenosine-3"/>
    <property type="match status" value="1"/>
</dbReference>
<evidence type="ECO:0000256" key="3">
    <source>
        <dbReference type="ARBA" id="ARBA00007423"/>
    </source>
</evidence>
<dbReference type="Pfam" id="PF02844">
    <property type="entry name" value="GARS_N"/>
    <property type="match status" value="1"/>
</dbReference>
<dbReference type="SMART" id="SM01209">
    <property type="entry name" value="GARS_A"/>
    <property type="match status" value="1"/>
</dbReference>
<dbReference type="InterPro" id="IPR020561">
    <property type="entry name" value="PRibGlycinamid_synth_ATP-grasp"/>
</dbReference>
<dbReference type="FunFam" id="3.30.1330.10:FF:000001">
    <property type="entry name" value="Phosphoribosylformylglycinamidine cyclo-ligase"/>
    <property type="match status" value="1"/>
</dbReference>
<evidence type="ECO:0000256" key="13">
    <source>
        <dbReference type="ARBA" id="ARBA00047843"/>
    </source>
</evidence>
<keyword evidence="4" id="KW-0436">Ligase</keyword>
<dbReference type="InterPro" id="IPR020560">
    <property type="entry name" value="PRibGlycinamide_synth_C-dom"/>
</dbReference>
<evidence type="ECO:0000256" key="15">
    <source>
        <dbReference type="PROSITE-ProRule" id="PRU00409"/>
    </source>
</evidence>
<evidence type="ECO:0000256" key="6">
    <source>
        <dbReference type="ARBA" id="ARBA00022741"/>
    </source>
</evidence>
<evidence type="ECO:0000256" key="12">
    <source>
        <dbReference type="ARBA" id="ARBA00029444"/>
    </source>
</evidence>
<dbReference type="InterPro" id="IPR036921">
    <property type="entry name" value="PurM-like_N_sf"/>
</dbReference>
<keyword evidence="9" id="KW-0464">Manganese</keyword>
<dbReference type="Gene3D" id="3.40.50.20">
    <property type="match status" value="1"/>
</dbReference>
<dbReference type="Pfam" id="PF02843">
    <property type="entry name" value="GARS_C"/>
    <property type="match status" value="1"/>
</dbReference>
<dbReference type="Pfam" id="PF02769">
    <property type="entry name" value="AIRS_C"/>
    <property type="match status" value="1"/>
</dbReference>
<dbReference type="NCBIfam" id="TIGR00877">
    <property type="entry name" value="purD"/>
    <property type="match status" value="1"/>
</dbReference>
<dbReference type="SUPFAM" id="SSF51246">
    <property type="entry name" value="Rudiment single hybrid motif"/>
    <property type="match status" value="1"/>
</dbReference>
<evidence type="ECO:0000256" key="14">
    <source>
        <dbReference type="ARBA" id="ARBA00049057"/>
    </source>
</evidence>
<dbReference type="InterPro" id="IPR020559">
    <property type="entry name" value="PRibGlycinamide_synth_CS"/>
</dbReference>
<proteinExistence type="inferred from homology"/>
<comment type="pathway">
    <text evidence="2">Purine metabolism; IMP biosynthesis via de novo pathway; N(1)-(5-phospho-D-ribosyl)glycinamide from 5-phospho-alpha-D-ribose 1-diphosphate: step 2/2.</text>
</comment>
<dbReference type="InterPro" id="IPR037123">
    <property type="entry name" value="PRibGlycinamide_synth_C_sf"/>
</dbReference>
<dbReference type="FunFam" id="3.30.470.20:FF:000018">
    <property type="entry name" value="Trifunctional purine biosynthetic protein adenosine-3"/>
    <property type="match status" value="1"/>
</dbReference>
<evidence type="ECO:0000256" key="10">
    <source>
        <dbReference type="ARBA" id="ARBA00023268"/>
    </source>
</evidence>
<dbReference type="Proteomes" id="UP000245591">
    <property type="component" value="Unassembled WGS sequence"/>
</dbReference>
<dbReference type="InterPro" id="IPR036676">
    <property type="entry name" value="PurM-like_C_sf"/>
</dbReference>
<accession>A0A2U1IUX8</accession>
<protein>
    <recommendedName>
        <fullName evidence="16">ATP-grasp domain-containing protein</fullName>
    </recommendedName>
</protein>
<dbReference type="Pfam" id="PF00586">
    <property type="entry name" value="AIRS"/>
    <property type="match status" value="1"/>
</dbReference>
<keyword evidence="5" id="KW-0479">Metal-binding</keyword>
<comment type="function">
    <text evidence="11">Catalyzes the second and fifth step in the 'de novo' purine biosynthesis pathway; contains phosphoribosylamine--glycine ligase (GARS) and phosphoribosylformylglycinamidine cyclo-ligase (AIRS) activities.</text>
</comment>
<evidence type="ECO:0000256" key="7">
    <source>
        <dbReference type="ARBA" id="ARBA00022755"/>
    </source>
</evidence>
<dbReference type="GO" id="GO:0004641">
    <property type="term" value="F:phosphoribosylformylglycinamidine cyclo-ligase activity"/>
    <property type="evidence" value="ECO:0007669"/>
    <property type="project" value="UniProtKB-EC"/>
</dbReference>
<dbReference type="CDD" id="cd02196">
    <property type="entry name" value="PurM"/>
    <property type="match status" value="1"/>
</dbReference>
<dbReference type="EMBL" id="MBFU01001229">
    <property type="protein sequence ID" value="PVZ96613.1"/>
    <property type="molecule type" value="Genomic_DNA"/>
</dbReference>
<dbReference type="GO" id="GO:0046084">
    <property type="term" value="P:adenine biosynthetic process"/>
    <property type="evidence" value="ECO:0007669"/>
    <property type="project" value="TreeGrafter"/>
</dbReference>
<evidence type="ECO:0000259" key="16">
    <source>
        <dbReference type="PROSITE" id="PS50975"/>
    </source>
</evidence>
<evidence type="ECO:0000256" key="1">
    <source>
        <dbReference type="ARBA" id="ARBA00004686"/>
    </source>
</evidence>
<organism evidence="17 18">
    <name type="scientific">Smittium angustum</name>
    <dbReference type="NCBI Taxonomy" id="133377"/>
    <lineage>
        <taxon>Eukaryota</taxon>
        <taxon>Fungi</taxon>
        <taxon>Fungi incertae sedis</taxon>
        <taxon>Zoopagomycota</taxon>
        <taxon>Kickxellomycotina</taxon>
        <taxon>Harpellomycetes</taxon>
        <taxon>Harpellales</taxon>
        <taxon>Legeriomycetaceae</taxon>
        <taxon>Smittium</taxon>
    </lineage>
</organism>
<dbReference type="PANTHER" id="PTHR10520:SF12">
    <property type="entry name" value="TRIFUNCTIONAL PURINE BIOSYNTHETIC PROTEIN ADENOSINE-3"/>
    <property type="match status" value="1"/>
</dbReference>
<dbReference type="InterPro" id="IPR011761">
    <property type="entry name" value="ATP-grasp"/>
</dbReference>
<dbReference type="InterPro" id="IPR000115">
    <property type="entry name" value="PRibGlycinamide_synth"/>
</dbReference>
<evidence type="ECO:0000313" key="17">
    <source>
        <dbReference type="EMBL" id="PVZ96613.1"/>
    </source>
</evidence>
<dbReference type="PROSITE" id="PS00184">
    <property type="entry name" value="GARS"/>
    <property type="match status" value="1"/>
</dbReference>
<comment type="similarity">
    <text evidence="12">In the C-terminal section; belongs to the AIR synthase family.</text>
</comment>
<dbReference type="SUPFAM" id="SSF55326">
    <property type="entry name" value="PurM N-terminal domain-like"/>
    <property type="match status" value="1"/>
</dbReference>
<sequence>MNVLIVGNGGREHALACAIAKSAKVSNVYVAPGNGGTQGQNQKISSVPITGEKQNFPLLVDFAIKNNVSLVIPGPEQPLVEGIQTFFKKVGIPCFGPSEKAAMLEGSKAFSKDFMKKHSIPTAEYRNFTDYQQAKRYLESIDFRVVIKASGLAAGKGVLIPTSKEEALAGLKEMMVDMVFSDAGSEVVIEEYLEGEEISVLAVSDGYTVVQFPAAQDHKRALDGDNGPNTGGMGAYAPAPVATKEILDSLQKTVIQPSIDGMRRDGFPFVGCLFTGFMLTKNGPKVLEYNCRFGDPETESVLSLLSDDTDFYEVCLAAAEGRLDSVKIEFKDGFAATVIMASGGYPGNYEKKKPIQFNTLEQQDVVVYHAGTLRLDDGTIVTNGGRVLAVTGVAKSVKEAIDKAYEGVKSISFENAFYRSDIGHKALSAQINNKKPGLTYSDAGVDIEKGNKLVDLIKPIVKATKRPGTESDIGGFGGLFDLKPTKFVDPILVSATDGVGTKLIIAQEMNKHDTVGIDLVAMQVNDIIVQGAEPLFFLDYYACGNLNLENAKDFIYGVAEGCKMSGCALIGGETAEMPSLYQNGEYDVAGFAVGAVERSNVLPKLDLIKSGDVVIGLGSSGVHSNGFSLVRKVISKNNLDMKTSVCPWEVTETNSSSTGKTLGHELLTPTKIYVKSLLPILQQDGFKIKALSHITGGGFLDNIPRVLPENYNVEIDALGWELPHIFKWIKKAGNIDSIEMARTFNCGIGMVLIVDEINADEVFNSLVSSGELVYKIGKVVERTNTNDDSRVFMKNLSVWEN</sequence>
<name>A0A2U1IUX8_SMIAN</name>
<evidence type="ECO:0000256" key="5">
    <source>
        <dbReference type="ARBA" id="ARBA00022723"/>
    </source>
</evidence>
<dbReference type="AlphaFoldDB" id="A0A2U1IUX8"/>
<dbReference type="Gene3D" id="3.30.1490.20">
    <property type="entry name" value="ATP-grasp fold, A domain"/>
    <property type="match status" value="1"/>
</dbReference>
<keyword evidence="7" id="KW-0658">Purine biosynthesis</keyword>
<keyword evidence="6 15" id="KW-0547">Nucleotide-binding</keyword>
<dbReference type="Gene3D" id="3.30.1330.10">
    <property type="entry name" value="PurM-like, N-terminal domain"/>
    <property type="match status" value="1"/>
</dbReference>
<comment type="catalytic activity">
    <reaction evidence="14">
        <text>2-formamido-N(1)-(5-O-phospho-beta-D-ribosyl)acetamidine + ATP = 5-amino-1-(5-phospho-beta-D-ribosyl)imidazole + ADP + phosphate + H(+)</text>
        <dbReference type="Rhea" id="RHEA:23032"/>
        <dbReference type="ChEBI" id="CHEBI:15378"/>
        <dbReference type="ChEBI" id="CHEBI:30616"/>
        <dbReference type="ChEBI" id="CHEBI:43474"/>
        <dbReference type="ChEBI" id="CHEBI:137981"/>
        <dbReference type="ChEBI" id="CHEBI:147287"/>
        <dbReference type="ChEBI" id="CHEBI:456216"/>
        <dbReference type="EC" id="6.3.3.1"/>
    </reaction>
</comment>
<comment type="pathway">
    <text evidence="1">Purine metabolism; IMP biosynthesis via de novo pathway; 5-amino-1-(5-phospho-D-ribosyl)imidazole from N(2)-formyl-N(1)-(5-phospho-D-ribosyl)glycinamide: step 2/2.</text>
</comment>
<gene>
    <name evidence="17" type="ORF">BB558_007464</name>
</gene>
<dbReference type="InterPro" id="IPR016188">
    <property type="entry name" value="PurM-like_N"/>
</dbReference>
<keyword evidence="10" id="KW-0511">Multifunctional enzyme</keyword>
<evidence type="ECO:0000313" key="18">
    <source>
        <dbReference type="Proteomes" id="UP000245591"/>
    </source>
</evidence>
<dbReference type="UniPathway" id="UPA00074">
    <property type="reaction ID" value="UER00125"/>
</dbReference>
<dbReference type="InterPro" id="IPR013815">
    <property type="entry name" value="ATP_grasp_subdomain_1"/>
</dbReference>
<dbReference type="InterPro" id="IPR011054">
    <property type="entry name" value="Rudment_hybrid_motif"/>
</dbReference>
<dbReference type="Gene3D" id="3.90.650.10">
    <property type="entry name" value="PurM-like C-terminal domain"/>
    <property type="match status" value="1"/>
</dbReference>
<keyword evidence="18" id="KW-1185">Reference proteome</keyword>
<comment type="similarity">
    <text evidence="3">In the N-terminal section; belongs to the GARS family.</text>
</comment>
<dbReference type="GO" id="GO:0005524">
    <property type="term" value="F:ATP binding"/>
    <property type="evidence" value="ECO:0007669"/>
    <property type="project" value="UniProtKB-UniRule"/>
</dbReference>
<keyword evidence="8 15" id="KW-0067">ATP-binding</keyword>
<evidence type="ECO:0000256" key="2">
    <source>
        <dbReference type="ARBA" id="ARBA00005174"/>
    </source>
</evidence>
<evidence type="ECO:0000256" key="11">
    <source>
        <dbReference type="ARBA" id="ARBA00029388"/>
    </source>
</evidence>
<dbReference type="SUPFAM" id="SSF52440">
    <property type="entry name" value="PreATP-grasp domain"/>
    <property type="match status" value="1"/>
</dbReference>